<gene>
    <name evidence="1" type="ORF">D2V08_05250</name>
</gene>
<dbReference type="AlphaFoldDB" id="A0A3A1N7Y0"/>
<keyword evidence="2" id="KW-1185">Reference proteome</keyword>
<proteinExistence type="predicted"/>
<dbReference type="EMBL" id="QXFH01000070">
    <property type="protein sequence ID" value="RIV34787.1"/>
    <property type="molecule type" value="Genomic_DNA"/>
</dbReference>
<dbReference type="Proteomes" id="UP000266067">
    <property type="component" value="Unassembled WGS sequence"/>
</dbReference>
<organism evidence="1 2">
    <name type="scientific">Flagellimonas lutimaris</name>
    <dbReference type="NCBI Taxonomy" id="475082"/>
    <lineage>
        <taxon>Bacteria</taxon>
        <taxon>Pseudomonadati</taxon>
        <taxon>Bacteroidota</taxon>
        <taxon>Flavobacteriia</taxon>
        <taxon>Flavobacteriales</taxon>
        <taxon>Flavobacteriaceae</taxon>
        <taxon>Flagellimonas</taxon>
    </lineage>
</organism>
<comment type="caution">
    <text evidence="1">The sequence shown here is derived from an EMBL/GenBank/DDBJ whole genome shotgun (WGS) entry which is preliminary data.</text>
</comment>
<name>A0A3A1N7Y0_9FLAO</name>
<sequence>MDAHNSNWRSSGLLYYYSFLNLAKALTVTSRFLRRNYLSTNSVFHGLSAQPQNINRIID</sequence>
<protein>
    <submittedName>
        <fullName evidence="1">Uncharacterized protein</fullName>
    </submittedName>
</protein>
<evidence type="ECO:0000313" key="1">
    <source>
        <dbReference type="EMBL" id="RIV34787.1"/>
    </source>
</evidence>
<evidence type="ECO:0000313" key="2">
    <source>
        <dbReference type="Proteomes" id="UP000266067"/>
    </source>
</evidence>
<accession>A0A3A1N7Y0</accession>
<reference evidence="1 2" key="1">
    <citation type="submission" date="2018-08" db="EMBL/GenBank/DDBJ databases">
        <title>Proposal of Muricauda 72 sp.nov. and Muricauda NH166 sp.nov., isolated from seawater.</title>
        <authorList>
            <person name="Cheng H."/>
            <person name="Wu Y.-H."/>
            <person name="Guo L.-L."/>
            <person name="Xu X.-W."/>
        </authorList>
    </citation>
    <scope>NUCLEOTIDE SEQUENCE [LARGE SCALE GENOMIC DNA]</scope>
    <source>
        <strain evidence="1 2">KCTC 22173</strain>
    </source>
</reference>